<dbReference type="SUPFAM" id="SSF53613">
    <property type="entry name" value="Ribokinase-like"/>
    <property type="match status" value="1"/>
</dbReference>
<proteinExistence type="inferred from homology"/>
<comment type="function">
    <text evidence="17">Catalyzes the dehydration of the S-form of NAD(P)HX at the expense of ADP, which is converted to AMP. Together with NAD(P)HX epimerase, which catalyzes the epimerization of the S- and R-forms, the enzyme allows the repair of both epimers of NAD(P)HX, a damaged form of NAD(P)H that is a result of enzymatic or heat-dependent hydration.</text>
</comment>
<feature type="binding site" evidence="18">
    <location>
        <position position="163"/>
    </location>
    <ligand>
        <name>K(+)</name>
        <dbReference type="ChEBI" id="CHEBI:29103"/>
    </ligand>
</feature>
<evidence type="ECO:0000256" key="15">
    <source>
        <dbReference type="ARBA" id="ARBA00048238"/>
    </source>
</evidence>
<comment type="function">
    <text evidence="14 19">Bifunctional enzyme that catalyzes the epimerization of the S- and R-forms of NAD(P)HX and the dehydration of the S-form of NAD(P)HX at the expense of ADP, which is converted to AMP. This allows the repair of both epimers of NAD(P)HX, a damaged form of NAD(P)H that is a result of enzymatic or heat-dependent hydration.</text>
</comment>
<feature type="binding site" evidence="18">
    <location>
        <position position="160"/>
    </location>
    <ligand>
        <name>(6S)-NADPHX</name>
        <dbReference type="ChEBI" id="CHEBI:64076"/>
    </ligand>
</feature>
<reference evidence="22 23" key="1">
    <citation type="submission" date="2024-12" db="EMBL/GenBank/DDBJ databases">
        <authorList>
            <person name="Hu S."/>
        </authorList>
    </citation>
    <scope>NUCLEOTIDE SEQUENCE [LARGE SCALE GENOMIC DNA]</scope>
    <source>
        <strain evidence="22 23">P-25</strain>
    </source>
</reference>
<evidence type="ECO:0000259" key="20">
    <source>
        <dbReference type="PROSITE" id="PS51383"/>
    </source>
</evidence>
<evidence type="ECO:0000256" key="12">
    <source>
        <dbReference type="ARBA" id="ARBA00023239"/>
    </source>
</evidence>
<dbReference type="Pfam" id="PF03853">
    <property type="entry name" value="YjeF_N"/>
    <property type="match status" value="1"/>
</dbReference>
<dbReference type="Gene3D" id="3.40.1190.20">
    <property type="match status" value="1"/>
</dbReference>
<sequence length="499" mass="54321">MQNLLIASQIKAVDAYTIQHEPIKSIDLMERAAEAFMQLFLARYTNPKTTIWVFCGQGNNGGDGLAIARLLYQKGYKHIKVFLSDYSQHASTDYLKNLARLEKAYPEIPIRRTLEEVQLSKDDIVVDAILGSGLNKPLTGDYEKLAWFINASKAKVVAVDVPTGFKSEGEIDPIYKGIRADLVITFQLPKINFFFPESGNALATFKVVPIGLAEDYMASLPSQWKLITATFIRKTIVPRKRFSHKGTYGHALVIAGNTQTMGAALLSAGACLHTGAGLVSACISAAGLIALNVSLPEVMYLSREELATTDLKKYQAIAIGPGLGVEESQQKLLKRLLQQNKPLVIDADALNICATQPSLQSQIPAQSILTPHVKEFDRLFGVHHNWWQRVQTAKQKAQELQVTVVLKNQYTFVCLPNGDVCINTTGNPAMAQGGMGDVLTGMIVSFLAQGYAAETAAILAVYLHGKTGDELAKTDGVVSASLLSANLPKTLKKISDMDA</sequence>
<dbReference type="HAMAP" id="MF_01966">
    <property type="entry name" value="NADHX_epimerase"/>
    <property type="match status" value="1"/>
</dbReference>
<evidence type="ECO:0000256" key="2">
    <source>
        <dbReference type="ARBA" id="ARBA00000909"/>
    </source>
</evidence>
<feature type="binding site" evidence="17">
    <location>
        <position position="372"/>
    </location>
    <ligand>
        <name>(6S)-NADPHX</name>
        <dbReference type="ChEBI" id="CHEBI:64076"/>
    </ligand>
</feature>
<evidence type="ECO:0000256" key="7">
    <source>
        <dbReference type="ARBA" id="ARBA00022840"/>
    </source>
</evidence>
<keyword evidence="8 17" id="KW-0521">NADP</keyword>
<keyword evidence="11 18" id="KW-0413">Isomerase</keyword>
<dbReference type="PROSITE" id="PS51383">
    <property type="entry name" value="YJEF_C_3"/>
    <property type="match status" value="1"/>
</dbReference>
<dbReference type="InterPro" id="IPR029056">
    <property type="entry name" value="Ribokinase-like"/>
</dbReference>
<keyword evidence="6 17" id="KW-0547">Nucleotide-binding</keyword>
<dbReference type="NCBIfam" id="TIGR00197">
    <property type="entry name" value="yjeF_nterm"/>
    <property type="match status" value="1"/>
</dbReference>
<evidence type="ECO:0000259" key="21">
    <source>
        <dbReference type="PROSITE" id="PS51385"/>
    </source>
</evidence>
<comment type="caution">
    <text evidence="22">The sequence shown here is derived from an EMBL/GenBank/DDBJ whole genome shotgun (WGS) entry which is preliminary data.</text>
</comment>
<comment type="similarity">
    <text evidence="17">Belongs to the NnrD/CARKD family.</text>
</comment>
<feature type="binding site" evidence="18">
    <location>
        <begin position="131"/>
        <end position="137"/>
    </location>
    <ligand>
        <name>(6S)-NADPHX</name>
        <dbReference type="ChEBI" id="CHEBI:64076"/>
    </ligand>
</feature>
<keyword evidence="5 18" id="KW-0479">Metal-binding</keyword>
<dbReference type="PIRSF" id="PIRSF017184">
    <property type="entry name" value="Nnr"/>
    <property type="match status" value="1"/>
</dbReference>
<feature type="binding site" evidence="18">
    <location>
        <position position="60"/>
    </location>
    <ligand>
        <name>K(+)</name>
        <dbReference type="ChEBI" id="CHEBI:29103"/>
    </ligand>
</feature>
<feature type="binding site" evidence="17">
    <location>
        <begin position="407"/>
        <end position="411"/>
    </location>
    <ligand>
        <name>AMP</name>
        <dbReference type="ChEBI" id="CHEBI:456215"/>
    </ligand>
</feature>
<evidence type="ECO:0000256" key="13">
    <source>
        <dbReference type="ARBA" id="ARBA00023268"/>
    </source>
</evidence>
<comment type="catalytic activity">
    <reaction evidence="2 18 19">
        <text>(6R)-NADPHX = (6S)-NADPHX</text>
        <dbReference type="Rhea" id="RHEA:32227"/>
        <dbReference type="ChEBI" id="CHEBI:64076"/>
        <dbReference type="ChEBI" id="CHEBI:64077"/>
        <dbReference type="EC" id="5.1.99.6"/>
    </reaction>
</comment>
<evidence type="ECO:0000256" key="19">
    <source>
        <dbReference type="PIRNR" id="PIRNR017184"/>
    </source>
</evidence>
<feature type="binding site" evidence="18">
    <location>
        <position position="127"/>
    </location>
    <ligand>
        <name>K(+)</name>
        <dbReference type="ChEBI" id="CHEBI:29103"/>
    </ligand>
</feature>
<comment type="catalytic activity">
    <reaction evidence="15 17 19">
        <text>(6S)-NADHX + ADP = AMP + phosphate + NADH + H(+)</text>
        <dbReference type="Rhea" id="RHEA:32223"/>
        <dbReference type="ChEBI" id="CHEBI:15378"/>
        <dbReference type="ChEBI" id="CHEBI:43474"/>
        <dbReference type="ChEBI" id="CHEBI:57945"/>
        <dbReference type="ChEBI" id="CHEBI:64074"/>
        <dbReference type="ChEBI" id="CHEBI:456215"/>
        <dbReference type="ChEBI" id="CHEBI:456216"/>
        <dbReference type="EC" id="4.2.1.136"/>
    </reaction>
</comment>
<dbReference type="InterPro" id="IPR036652">
    <property type="entry name" value="YjeF_N_dom_sf"/>
</dbReference>
<feature type="domain" description="YjeF C-terminal" evidence="20">
    <location>
        <begin position="228"/>
        <end position="494"/>
    </location>
</feature>
<evidence type="ECO:0000256" key="6">
    <source>
        <dbReference type="ARBA" id="ARBA00022741"/>
    </source>
</evidence>
<dbReference type="Proteomes" id="UP001517367">
    <property type="component" value="Unassembled WGS sequence"/>
</dbReference>
<comment type="catalytic activity">
    <reaction evidence="1 18 19">
        <text>(6R)-NADHX = (6S)-NADHX</text>
        <dbReference type="Rhea" id="RHEA:32215"/>
        <dbReference type="ChEBI" id="CHEBI:64074"/>
        <dbReference type="ChEBI" id="CHEBI:64075"/>
        <dbReference type="EC" id="5.1.99.6"/>
    </reaction>
</comment>
<dbReference type="InterPro" id="IPR017953">
    <property type="entry name" value="Carbohydrate_kinase_pred_CS"/>
</dbReference>
<evidence type="ECO:0000256" key="9">
    <source>
        <dbReference type="ARBA" id="ARBA00022958"/>
    </source>
</evidence>
<dbReference type="NCBIfam" id="TIGR00196">
    <property type="entry name" value="yjeF_cterm"/>
    <property type="match status" value="1"/>
</dbReference>
<dbReference type="PROSITE" id="PS01049">
    <property type="entry name" value="YJEF_C_1"/>
    <property type="match status" value="1"/>
</dbReference>
<dbReference type="HAMAP" id="MF_01965">
    <property type="entry name" value="NADHX_dehydratase"/>
    <property type="match status" value="1"/>
</dbReference>
<protein>
    <recommendedName>
        <fullName evidence="19">Bifunctional NAD(P)H-hydrate repair enzyme</fullName>
    </recommendedName>
    <alternativeName>
        <fullName evidence="19">Nicotinamide nucleotide repair protein</fullName>
    </alternativeName>
    <domain>
        <recommendedName>
            <fullName evidence="19">ADP-dependent (S)-NAD(P)H-hydrate dehydratase</fullName>
            <ecNumber evidence="19">4.2.1.136</ecNumber>
        </recommendedName>
        <alternativeName>
            <fullName evidence="19">ADP-dependent NAD(P)HX dehydratase</fullName>
        </alternativeName>
    </domain>
    <domain>
        <recommendedName>
            <fullName evidence="19">NAD(P)H-hydrate epimerase</fullName>
            <ecNumber evidence="19">5.1.99.6</ecNumber>
        </recommendedName>
    </domain>
</protein>
<comment type="function">
    <text evidence="18">Catalyzes the epimerization of the S- and R-forms of NAD(P)HX, a damaged form of NAD(P)H that is a result of enzymatic or heat-dependent hydration. This is a prerequisite for the S-specific NAD(P)H-hydrate dehydratase to allow the repair of both epimers of NAD(P)HX.</text>
</comment>
<feature type="binding site" evidence="18">
    <location>
        <begin position="59"/>
        <end position="63"/>
    </location>
    <ligand>
        <name>(6S)-NADPHX</name>
        <dbReference type="ChEBI" id="CHEBI:64076"/>
    </ligand>
</feature>
<evidence type="ECO:0000256" key="8">
    <source>
        <dbReference type="ARBA" id="ARBA00022857"/>
    </source>
</evidence>
<dbReference type="PANTHER" id="PTHR12592">
    <property type="entry name" value="ATP-DEPENDENT (S)-NAD(P)H-HYDRATE DEHYDRATASE FAMILY MEMBER"/>
    <property type="match status" value="1"/>
</dbReference>
<keyword evidence="7 17" id="KW-0067">ATP-binding</keyword>
<evidence type="ECO:0000256" key="5">
    <source>
        <dbReference type="ARBA" id="ARBA00022723"/>
    </source>
</evidence>
<keyword evidence="23" id="KW-1185">Reference proteome</keyword>
<comment type="cofactor">
    <cofactor evidence="17">
        <name>Mg(2+)</name>
        <dbReference type="ChEBI" id="CHEBI:18420"/>
    </cofactor>
</comment>
<name>A0ABW9JFS1_9SPHI</name>
<evidence type="ECO:0000256" key="10">
    <source>
        <dbReference type="ARBA" id="ARBA00023027"/>
    </source>
</evidence>
<evidence type="ECO:0000256" key="11">
    <source>
        <dbReference type="ARBA" id="ARBA00023235"/>
    </source>
</evidence>
<keyword evidence="12 17" id="KW-0456">Lyase</keyword>
<dbReference type="EC" id="5.1.99.6" evidence="19"/>
<evidence type="ECO:0000256" key="18">
    <source>
        <dbReference type="HAMAP-Rule" id="MF_01966"/>
    </source>
</evidence>
<evidence type="ECO:0000256" key="16">
    <source>
        <dbReference type="ARBA" id="ARBA00049209"/>
    </source>
</evidence>
<comment type="subunit">
    <text evidence="17">Homotetramer.</text>
</comment>
<feature type="binding site" evidence="17">
    <location>
        <position position="437"/>
    </location>
    <ligand>
        <name>(6S)-NADPHX</name>
        <dbReference type="ChEBI" id="CHEBI:64076"/>
    </ligand>
</feature>
<dbReference type="PROSITE" id="PS51385">
    <property type="entry name" value="YJEF_N"/>
    <property type="match status" value="1"/>
</dbReference>
<feature type="binding site" evidence="17">
    <location>
        <position position="322"/>
    </location>
    <ligand>
        <name>(6S)-NADPHX</name>
        <dbReference type="ChEBI" id="CHEBI:64076"/>
    </ligand>
</feature>
<dbReference type="RefSeq" id="WP_246073642.1">
    <property type="nucleotide sequence ID" value="NZ_SRMP02000005.1"/>
</dbReference>
<evidence type="ECO:0000256" key="4">
    <source>
        <dbReference type="ARBA" id="ARBA00009524"/>
    </source>
</evidence>
<feature type="domain" description="YjeF N-terminal" evidence="21">
    <location>
        <begin position="10"/>
        <end position="218"/>
    </location>
</feature>
<comment type="similarity">
    <text evidence="3 19">In the N-terminal section; belongs to the NnrE/AIBP family.</text>
</comment>
<dbReference type="EMBL" id="SRMP02000005">
    <property type="protein sequence ID" value="MFN0290770.1"/>
    <property type="molecule type" value="Genomic_DNA"/>
</dbReference>
<comment type="similarity">
    <text evidence="4 19">In the C-terminal section; belongs to the NnrD/CARKD family.</text>
</comment>
<dbReference type="PROSITE" id="PS01050">
    <property type="entry name" value="YJEF_C_2"/>
    <property type="match status" value="1"/>
</dbReference>
<accession>A0ABW9JFS1</accession>
<comment type="cofactor">
    <cofactor evidence="18 19">
        <name>K(+)</name>
        <dbReference type="ChEBI" id="CHEBI:29103"/>
    </cofactor>
    <text evidence="18 19">Binds 1 potassium ion per subunit.</text>
</comment>
<evidence type="ECO:0000313" key="23">
    <source>
        <dbReference type="Proteomes" id="UP001517367"/>
    </source>
</evidence>
<comment type="similarity">
    <text evidence="18">Belongs to the NnrE/AIBP family.</text>
</comment>
<dbReference type="EC" id="4.2.1.136" evidence="19"/>
<keyword evidence="10 17" id="KW-0520">NAD</keyword>
<keyword evidence="9 18" id="KW-0630">Potassium</keyword>
<organism evidence="22 23">
    <name type="scientific">Pedobacter helvus</name>
    <dbReference type="NCBI Taxonomy" id="2563444"/>
    <lineage>
        <taxon>Bacteria</taxon>
        <taxon>Pseudomonadati</taxon>
        <taxon>Bacteroidota</taxon>
        <taxon>Sphingobacteriia</taxon>
        <taxon>Sphingobacteriales</taxon>
        <taxon>Sphingobacteriaceae</taxon>
        <taxon>Pedobacter</taxon>
    </lineage>
</organism>
<feature type="binding site" evidence="18">
    <location>
        <position position="142"/>
    </location>
    <ligand>
        <name>(6S)-NADPHX</name>
        <dbReference type="ChEBI" id="CHEBI:64076"/>
    </ligand>
</feature>
<dbReference type="InterPro" id="IPR030677">
    <property type="entry name" value="Nnr"/>
</dbReference>
<gene>
    <name evidence="17" type="primary">nnrD</name>
    <name evidence="18" type="synonym">nnrE</name>
    <name evidence="22" type="ORF">E5L68_005175</name>
</gene>
<feature type="binding site" evidence="17">
    <location>
        <position position="263"/>
    </location>
    <ligand>
        <name>(6S)-NADPHX</name>
        <dbReference type="ChEBI" id="CHEBI:64076"/>
    </ligand>
</feature>
<dbReference type="InterPro" id="IPR004443">
    <property type="entry name" value="YjeF_N_dom"/>
</dbReference>
<evidence type="ECO:0000256" key="17">
    <source>
        <dbReference type="HAMAP-Rule" id="MF_01965"/>
    </source>
</evidence>
<comment type="catalytic activity">
    <reaction evidence="16 17 19">
        <text>(6S)-NADPHX + ADP = AMP + phosphate + NADPH + H(+)</text>
        <dbReference type="Rhea" id="RHEA:32235"/>
        <dbReference type="ChEBI" id="CHEBI:15378"/>
        <dbReference type="ChEBI" id="CHEBI:43474"/>
        <dbReference type="ChEBI" id="CHEBI:57783"/>
        <dbReference type="ChEBI" id="CHEBI:64076"/>
        <dbReference type="ChEBI" id="CHEBI:456215"/>
        <dbReference type="ChEBI" id="CHEBI:456216"/>
        <dbReference type="EC" id="4.2.1.136"/>
    </reaction>
</comment>
<evidence type="ECO:0000256" key="1">
    <source>
        <dbReference type="ARBA" id="ARBA00000013"/>
    </source>
</evidence>
<dbReference type="PANTHER" id="PTHR12592:SF0">
    <property type="entry name" value="ATP-DEPENDENT (S)-NAD(P)H-HYDRATE DEHYDRATASE"/>
    <property type="match status" value="1"/>
</dbReference>
<feature type="binding site" evidence="17">
    <location>
        <position position="436"/>
    </location>
    <ligand>
        <name>AMP</name>
        <dbReference type="ChEBI" id="CHEBI:456215"/>
    </ligand>
</feature>
<dbReference type="SUPFAM" id="SSF64153">
    <property type="entry name" value="YjeF N-terminal domain-like"/>
    <property type="match status" value="1"/>
</dbReference>
<dbReference type="InterPro" id="IPR000631">
    <property type="entry name" value="CARKD"/>
</dbReference>
<dbReference type="Gene3D" id="3.40.50.10260">
    <property type="entry name" value="YjeF N-terminal domain"/>
    <property type="match status" value="1"/>
</dbReference>
<evidence type="ECO:0000256" key="3">
    <source>
        <dbReference type="ARBA" id="ARBA00006001"/>
    </source>
</evidence>
<dbReference type="CDD" id="cd01171">
    <property type="entry name" value="YXKO-related"/>
    <property type="match status" value="1"/>
</dbReference>
<evidence type="ECO:0000313" key="22">
    <source>
        <dbReference type="EMBL" id="MFN0290770.1"/>
    </source>
</evidence>
<evidence type="ECO:0000256" key="14">
    <source>
        <dbReference type="ARBA" id="ARBA00025153"/>
    </source>
</evidence>
<dbReference type="Pfam" id="PF01256">
    <property type="entry name" value="Carb_kinase"/>
    <property type="match status" value="1"/>
</dbReference>
<keyword evidence="13" id="KW-0511">Multifunctional enzyme</keyword>